<dbReference type="PANTHER" id="PTHR42850:SF4">
    <property type="entry name" value="ZINC-DEPENDENT ENDOPOLYPHOSPHATASE"/>
    <property type="match status" value="1"/>
</dbReference>
<dbReference type="GO" id="GO:0016787">
    <property type="term" value="F:hydrolase activity"/>
    <property type="evidence" value="ECO:0007669"/>
    <property type="project" value="UniProtKB-KW"/>
</dbReference>
<dbReference type="SUPFAM" id="SSF56300">
    <property type="entry name" value="Metallo-dependent phosphatases"/>
    <property type="match status" value="1"/>
</dbReference>
<proteinExistence type="predicted"/>
<dbReference type="CDD" id="cd00144">
    <property type="entry name" value="MPP_PPP_family"/>
    <property type="match status" value="1"/>
</dbReference>
<dbReference type="PANTHER" id="PTHR42850">
    <property type="entry name" value="METALLOPHOSPHOESTERASE"/>
    <property type="match status" value="1"/>
</dbReference>
<dbReference type="InterPro" id="IPR004843">
    <property type="entry name" value="Calcineurin-like_PHP"/>
</dbReference>
<keyword evidence="3" id="KW-1185">Reference proteome</keyword>
<dbReference type="InterPro" id="IPR050126">
    <property type="entry name" value="Ap4A_hydrolase"/>
</dbReference>
<evidence type="ECO:0000313" key="3">
    <source>
        <dbReference type="Proteomes" id="UP001627408"/>
    </source>
</evidence>
<organism evidence="2 3">
    <name type="scientific">Tateyamaria armeniaca</name>
    <dbReference type="NCBI Taxonomy" id="2518930"/>
    <lineage>
        <taxon>Bacteria</taxon>
        <taxon>Pseudomonadati</taxon>
        <taxon>Pseudomonadota</taxon>
        <taxon>Alphaproteobacteria</taxon>
        <taxon>Rhodobacterales</taxon>
        <taxon>Roseobacteraceae</taxon>
        <taxon>Tateyamaria</taxon>
    </lineage>
</organism>
<dbReference type="Proteomes" id="UP001627408">
    <property type="component" value="Unassembled WGS sequence"/>
</dbReference>
<dbReference type="InterPro" id="IPR006186">
    <property type="entry name" value="Ser/Thr-sp_prot-phosphatase"/>
</dbReference>
<sequence length="247" mass="27486">MSDPIYAIGDIHGQKAELDRILALIEADGGPNAPVVFLGDYTDRGPDSRAVLDTLVAGQKAQRNWTFLKGNHDRMFEWFMQRPILHDPYMMVELYWLHPRLGGDTTLASYDVDAGPRRREKDVQADARAAVPKSHVTFLEGLKLSHTVGDLMFVHAGIRPGVPLAQQTEEDLLWIRNEFHDYTAPHPKVIVHGHTPVRHATHYGNRVNLDTAAGYGEPLTAAVFEGTEGWMLTDAGRKPLHSEVVAA</sequence>
<evidence type="ECO:0000313" key="2">
    <source>
        <dbReference type="EMBL" id="MFL4469431.1"/>
    </source>
</evidence>
<keyword evidence="2" id="KW-0378">Hydrolase</keyword>
<feature type="domain" description="Calcineurin-like phosphoesterase" evidence="1">
    <location>
        <begin position="4"/>
        <end position="209"/>
    </location>
</feature>
<reference evidence="2 3" key="1">
    <citation type="submission" date="2024-08" db="EMBL/GenBank/DDBJ databases">
        <title>Tateyamaria sp. nov., isolated from marine algae.</title>
        <authorList>
            <person name="Choi B.J."/>
            <person name="Kim J.M."/>
            <person name="Lee J.K."/>
            <person name="Choi D.G."/>
            <person name="Bayburt H."/>
            <person name="Baek J.H."/>
            <person name="Han D.M."/>
            <person name="Jeon C.O."/>
        </authorList>
    </citation>
    <scope>NUCLEOTIDE SEQUENCE [LARGE SCALE GENOMIC DNA]</scope>
    <source>
        <strain evidence="2 3">KMU-156</strain>
    </source>
</reference>
<protein>
    <submittedName>
        <fullName evidence="2">Metallophosphoesterase family protein</fullName>
        <ecNumber evidence="2">3.1.-.-</ecNumber>
    </submittedName>
</protein>
<dbReference type="InterPro" id="IPR029052">
    <property type="entry name" value="Metallo-depent_PP-like"/>
</dbReference>
<dbReference type="EMBL" id="JBHDIY010000002">
    <property type="protein sequence ID" value="MFL4469431.1"/>
    <property type="molecule type" value="Genomic_DNA"/>
</dbReference>
<dbReference type="PRINTS" id="PR00114">
    <property type="entry name" value="STPHPHTASE"/>
</dbReference>
<evidence type="ECO:0000259" key="1">
    <source>
        <dbReference type="Pfam" id="PF00149"/>
    </source>
</evidence>
<dbReference type="Pfam" id="PF00149">
    <property type="entry name" value="Metallophos"/>
    <property type="match status" value="1"/>
</dbReference>
<dbReference type="RefSeq" id="WP_407591274.1">
    <property type="nucleotide sequence ID" value="NZ_JBHDIY010000002.1"/>
</dbReference>
<name>A0ABW8UQP9_9RHOB</name>
<gene>
    <name evidence="2" type="ORF">ACERZ8_05925</name>
</gene>
<dbReference type="EC" id="3.1.-.-" evidence="2"/>
<dbReference type="Gene3D" id="3.60.21.10">
    <property type="match status" value="1"/>
</dbReference>
<accession>A0ABW8UQP9</accession>
<comment type="caution">
    <text evidence="2">The sequence shown here is derived from an EMBL/GenBank/DDBJ whole genome shotgun (WGS) entry which is preliminary data.</text>
</comment>